<keyword evidence="3" id="KW-1185">Reference proteome</keyword>
<accession>A0A2X0UEN8</accession>
<proteinExistence type="predicted"/>
<protein>
    <submittedName>
        <fullName evidence="2">Guanosine-5'-triphosphate,3'-diphosphate pyrophosphatase</fullName>
        <ecNumber evidence="2">3.6.1.40</ecNumber>
    </submittedName>
</protein>
<dbReference type="EC" id="3.6.1.40" evidence="2"/>
<dbReference type="GeneID" id="93758747"/>
<dbReference type="Gene3D" id="3.30.420.150">
    <property type="entry name" value="Exopolyphosphatase. Domain 2"/>
    <property type="match status" value="1"/>
</dbReference>
<dbReference type="SUPFAM" id="SSF53067">
    <property type="entry name" value="Actin-like ATPase domain"/>
    <property type="match status" value="2"/>
</dbReference>
<organism evidence="2 3">
    <name type="scientific">Schaalia odontolytica</name>
    <dbReference type="NCBI Taxonomy" id="1660"/>
    <lineage>
        <taxon>Bacteria</taxon>
        <taxon>Bacillati</taxon>
        <taxon>Actinomycetota</taxon>
        <taxon>Actinomycetes</taxon>
        <taxon>Actinomycetales</taxon>
        <taxon>Actinomycetaceae</taxon>
        <taxon>Schaalia</taxon>
    </lineage>
</organism>
<dbReference type="Proteomes" id="UP000250192">
    <property type="component" value="Unassembled WGS sequence"/>
</dbReference>
<gene>
    <name evidence="2" type="primary">gppA</name>
    <name evidence="2" type="ORF">NCTC9935_01125</name>
</gene>
<dbReference type="Pfam" id="PF02541">
    <property type="entry name" value="Ppx-GppA"/>
    <property type="match status" value="1"/>
</dbReference>
<evidence type="ECO:0000313" key="2">
    <source>
        <dbReference type="EMBL" id="SPT55618.1"/>
    </source>
</evidence>
<dbReference type="InterPro" id="IPR050273">
    <property type="entry name" value="GppA/Ppx_hydrolase"/>
</dbReference>
<evidence type="ECO:0000259" key="1">
    <source>
        <dbReference type="Pfam" id="PF02541"/>
    </source>
</evidence>
<dbReference type="Gene3D" id="3.30.420.40">
    <property type="match status" value="1"/>
</dbReference>
<dbReference type="OrthoDB" id="9793035at2"/>
<name>A0A2X0UEN8_9ACTO</name>
<sequence>MTRVAAIDCGTNSIRLLVADGHIDENGRPQLADLTRQMRIVRLGQGVDARGYLDPAAIERTVEATVEYQRMIEALGASCTRFVATSATRDASNSADFVRQIEAVIGVEPEVVVGTEEASLSFNGALSGLGESVSAPMLVVDIGGGSTELVLGATRVEQAISIDMGAVRVTEKFFSHVDPAGGVPSEDQERAIAWIDEQLDRAEKSVDLARVRSLVGVAGTVTTLTAQALGLATYQPERIHGARLSAAQFDEAVRFMVDQPTSVKASLGFMPEGREDVIAAGALIWSRIVKRVLARAQAASHPIDQVVTSEHDILDGIAQAMIRQELETNASLP</sequence>
<dbReference type="AlphaFoldDB" id="A0A2X0UEN8"/>
<dbReference type="PANTHER" id="PTHR30005:SF13">
    <property type="entry name" value="EXOPOLYPHOSPHATASE 2"/>
    <property type="match status" value="1"/>
</dbReference>
<dbReference type="RefSeq" id="WP_111823667.1">
    <property type="nucleotide sequence ID" value="NZ_CBDERX010000052.1"/>
</dbReference>
<keyword evidence="2" id="KW-0378">Hydrolase</keyword>
<dbReference type="EMBL" id="UAPR01000003">
    <property type="protein sequence ID" value="SPT55618.1"/>
    <property type="molecule type" value="Genomic_DNA"/>
</dbReference>
<dbReference type="GO" id="GO:0008894">
    <property type="term" value="F:guanosine-5'-triphosphate,3'-diphosphate diphosphatase activity"/>
    <property type="evidence" value="ECO:0007669"/>
    <property type="project" value="UniProtKB-EC"/>
</dbReference>
<dbReference type="CDD" id="cd24119">
    <property type="entry name" value="ASKHA_NBD_MtPPX2-like"/>
    <property type="match status" value="1"/>
</dbReference>
<feature type="domain" description="Ppx/GppA phosphatase N-terminal" evidence="1">
    <location>
        <begin position="30"/>
        <end position="291"/>
    </location>
</feature>
<reference evidence="2 3" key="1">
    <citation type="submission" date="2018-06" db="EMBL/GenBank/DDBJ databases">
        <authorList>
            <consortium name="Pathogen Informatics"/>
            <person name="Doyle S."/>
        </authorList>
    </citation>
    <scope>NUCLEOTIDE SEQUENCE [LARGE SCALE GENOMIC DNA]</scope>
    <source>
        <strain evidence="2 3">NCTC9935</strain>
    </source>
</reference>
<evidence type="ECO:0000313" key="3">
    <source>
        <dbReference type="Proteomes" id="UP000250192"/>
    </source>
</evidence>
<dbReference type="STRING" id="1660.APY09_00420"/>
<dbReference type="PANTHER" id="PTHR30005">
    <property type="entry name" value="EXOPOLYPHOSPHATASE"/>
    <property type="match status" value="1"/>
</dbReference>
<dbReference type="InterPro" id="IPR043129">
    <property type="entry name" value="ATPase_NBD"/>
</dbReference>
<dbReference type="InterPro" id="IPR003695">
    <property type="entry name" value="Ppx_GppA_N"/>
</dbReference>